<feature type="compositionally biased region" description="Polar residues" evidence="1">
    <location>
        <begin position="42"/>
        <end position="53"/>
    </location>
</feature>
<dbReference type="Proteomes" id="UP000242498">
    <property type="component" value="Chromosome I"/>
</dbReference>
<name>A0A285C108_9PROT</name>
<proteinExistence type="predicted"/>
<organism evidence="2 3">
    <name type="scientific">Nitrosomonas ureae</name>
    <dbReference type="NCBI Taxonomy" id="44577"/>
    <lineage>
        <taxon>Bacteria</taxon>
        <taxon>Pseudomonadati</taxon>
        <taxon>Pseudomonadota</taxon>
        <taxon>Betaproteobacteria</taxon>
        <taxon>Nitrosomonadales</taxon>
        <taxon>Nitrosomonadaceae</taxon>
        <taxon>Nitrosomonas</taxon>
    </lineage>
</organism>
<feature type="region of interest" description="Disordered" evidence="1">
    <location>
        <begin position="42"/>
        <end position="75"/>
    </location>
</feature>
<evidence type="ECO:0000313" key="3">
    <source>
        <dbReference type="Proteomes" id="UP000242498"/>
    </source>
</evidence>
<dbReference type="AlphaFoldDB" id="A0A285C108"/>
<gene>
    <name evidence="2" type="ORF">SAMN06296273_2731</name>
</gene>
<evidence type="ECO:0000256" key="1">
    <source>
        <dbReference type="SAM" id="MobiDB-lite"/>
    </source>
</evidence>
<evidence type="ECO:0000313" key="2">
    <source>
        <dbReference type="EMBL" id="SNX61277.1"/>
    </source>
</evidence>
<dbReference type="EMBL" id="LT907782">
    <property type="protein sequence ID" value="SNX61277.1"/>
    <property type="molecule type" value="Genomic_DNA"/>
</dbReference>
<sequence>MKMIDWGVLIGAENNIENAAIPPKSRARPTALGVDSEKVGQLQTNSHNGSSDSAPLAPPAPLKNKGVGLEQGNNPPVEGGASDNYCATETHPVHPIAICLLLTCCNKVTASKDEIMEQIIKLQTMPQSEQVRTWAMTCQKYGIDPYRIIYPFTQSSNKGISCQGCKHISMEKILTDKRPVFRFVCGQHHPMLEAFYVGERVLIAPESCTDYLPTAGTGAG</sequence>
<reference evidence="2 3" key="1">
    <citation type="submission" date="2017-08" db="EMBL/GenBank/DDBJ databases">
        <authorList>
            <person name="de Groot N.N."/>
        </authorList>
    </citation>
    <scope>NUCLEOTIDE SEQUENCE [LARGE SCALE GENOMIC DNA]</scope>
    <source>
        <strain evidence="2 3">Nm15</strain>
    </source>
</reference>
<protein>
    <submittedName>
        <fullName evidence="2">Uncharacterized protein</fullName>
    </submittedName>
</protein>
<accession>A0A285C108</accession>